<dbReference type="AlphaFoldDB" id="A0A2W7QK73"/>
<proteinExistence type="predicted"/>
<organism evidence="1 2">
    <name type="scientific">Algoriphagus chordae</name>
    <dbReference type="NCBI Taxonomy" id="237019"/>
    <lineage>
        <taxon>Bacteria</taxon>
        <taxon>Pseudomonadati</taxon>
        <taxon>Bacteroidota</taxon>
        <taxon>Cytophagia</taxon>
        <taxon>Cytophagales</taxon>
        <taxon>Cyclobacteriaceae</taxon>
        <taxon>Algoriphagus</taxon>
    </lineage>
</organism>
<comment type="caution">
    <text evidence="1">The sequence shown here is derived from an EMBL/GenBank/DDBJ whole genome shotgun (WGS) entry which is preliminary data.</text>
</comment>
<dbReference type="PROSITE" id="PS51257">
    <property type="entry name" value="PROKAR_LIPOPROTEIN"/>
    <property type="match status" value="1"/>
</dbReference>
<evidence type="ECO:0008006" key="3">
    <source>
        <dbReference type="Google" id="ProtNLM"/>
    </source>
</evidence>
<dbReference type="Proteomes" id="UP000248882">
    <property type="component" value="Unassembled WGS sequence"/>
</dbReference>
<evidence type="ECO:0000313" key="2">
    <source>
        <dbReference type="Proteomes" id="UP000248882"/>
    </source>
</evidence>
<accession>A0A2W7QK73</accession>
<reference evidence="1 2" key="1">
    <citation type="submission" date="2018-06" db="EMBL/GenBank/DDBJ databases">
        <title>Genomic Encyclopedia of Archaeal and Bacterial Type Strains, Phase II (KMG-II): from individual species to whole genera.</title>
        <authorList>
            <person name="Goeker M."/>
        </authorList>
    </citation>
    <scope>NUCLEOTIDE SEQUENCE [LARGE SCALE GENOMIC DNA]</scope>
    <source>
        <strain evidence="1 2">DSM 19830</strain>
    </source>
</reference>
<dbReference type="OrthoDB" id="821743at2"/>
<dbReference type="RefSeq" id="WP_111323351.1">
    <property type="nucleotide sequence ID" value="NZ_QKZT01000033.1"/>
</dbReference>
<keyword evidence="2" id="KW-1185">Reference proteome</keyword>
<dbReference type="EMBL" id="QKZT01000033">
    <property type="protein sequence ID" value="PZX46380.1"/>
    <property type="molecule type" value="Genomic_DNA"/>
</dbReference>
<evidence type="ECO:0000313" key="1">
    <source>
        <dbReference type="EMBL" id="PZX46380.1"/>
    </source>
</evidence>
<protein>
    <recommendedName>
        <fullName evidence="3">6-bladed beta-propeller protein</fullName>
    </recommendedName>
</protein>
<sequence length="373" mass="43061">MRHHFISLASILIITISCQTKGEKDDFPELLDLVIVDSSLVKEEHFFMNVPAKVELIGDSLLAVSSNRTPAVGIIRKNGEQMGNIASGDFPIGAFMPSSFDISEYPIVYIIDRRSQSVLVFNVATQEFIEKIRLNLPEDKIVRTIGAEFKKTENGFLVELYDQKHDAYLPDFYRNSGDLLYFFDNNGEFQKSIMEYPEEYKAMEGSLSPTNYFKMSDNNQTIRLSFPHSKKLHRYTNTGEELEQIDLPPSRVFDYQLKAADRIIDFNSVMAGENQSTKTPDNHYFNSIYENEKSIYIQTWMKIGEGGIQKTRFAHLMVYNKKEEKWYESQNPKGILDIGMLAGVVRDTLYFYEGSMMKYDDKYIKRAVLRSID</sequence>
<gene>
    <name evidence="1" type="ORF">LV85_04336</name>
</gene>
<name>A0A2W7QK73_9BACT</name>